<reference evidence="2 3" key="1">
    <citation type="submission" date="2014-11" db="EMBL/GenBank/DDBJ databases">
        <authorList>
            <person name="Zhu J."/>
            <person name="Qi W."/>
            <person name="Song R."/>
        </authorList>
    </citation>
    <scope>NUCLEOTIDE SEQUENCE [LARGE SCALE GENOMIC DNA]</scope>
</reference>
<protein>
    <submittedName>
        <fullName evidence="2">Uncharacterized protein</fullName>
    </submittedName>
</protein>
<name>A0A0G4GFI3_VITBC</name>
<gene>
    <name evidence="2" type="ORF">Vbra_6232</name>
</gene>
<dbReference type="AlphaFoldDB" id="A0A0G4GFI3"/>
<evidence type="ECO:0000256" key="1">
    <source>
        <dbReference type="SAM" id="MobiDB-lite"/>
    </source>
</evidence>
<feature type="region of interest" description="Disordered" evidence="1">
    <location>
        <begin position="52"/>
        <end position="159"/>
    </location>
</feature>
<dbReference type="VEuPathDB" id="CryptoDB:Vbra_6232"/>
<evidence type="ECO:0000313" key="3">
    <source>
        <dbReference type="Proteomes" id="UP000041254"/>
    </source>
</evidence>
<feature type="compositionally biased region" description="Basic and acidic residues" evidence="1">
    <location>
        <begin position="146"/>
        <end position="159"/>
    </location>
</feature>
<proteinExistence type="predicted"/>
<dbReference type="InParanoid" id="A0A0G4GFI3"/>
<evidence type="ECO:0000313" key="2">
    <source>
        <dbReference type="EMBL" id="CEM28272.1"/>
    </source>
</evidence>
<accession>A0A0G4GFI3</accession>
<dbReference type="Proteomes" id="UP000041254">
    <property type="component" value="Unassembled WGS sequence"/>
</dbReference>
<sequence>MAEAAVPSVDRGLRELLCERHLTGWATPYPVRRRANQTEAVAVQEAMDRAIALQKETTAQDQERSGSGGGPEETSDDAFKDLLMGESAEGGGAGLKDTRRQLDQMGNSIPPPYPFLSSSQAESLVPHSIDQAAAQPPPRTQQKRRPSLDEARGWAEVTH</sequence>
<organism evidence="2 3">
    <name type="scientific">Vitrella brassicaformis (strain CCMP3155)</name>
    <dbReference type="NCBI Taxonomy" id="1169540"/>
    <lineage>
        <taxon>Eukaryota</taxon>
        <taxon>Sar</taxon>
        <taxon>Alveolata</taxon>
        <taxon>Colpodellida</taxon>
        <taxon>Vitrellaceae</taxon>
        <taxon>Vitrella</taxon>
    </lineage>
</organism>
<keyword evidence="3" id="KW-1185">Reference proteome</keyword>
<dbReference type="EMBL" id="CDMY01000648">
    <property type="protein sequence ID" value="CEM28272.1"/>
    <property type="molecule type" value="Genomic_DNA"/>
</dbReference>